<evidence type="ECO:0000313" key="2">
    <source>
        <dbReference type="Proteomes" id="UP000324222"/>
    </source>
</evidence>
<gene>
    <name evidence="1" type="ORF">E2C01_008740</name>
</gene>
<dbReference type="EMBL" id="VSRR010000465">
    <property type="protein sequence ID" value="MPC15934.1"/>
    <property type="molecule type" value="Genomic_DNA"/>
</dbReference>
<dbReference type="Proteomes" id="UP000324222">
    <property type="component" value="Unassembled WGS sequence"/>
</dbReference>
<proteinExistence type="predicted"/>
<protein>
    <submittedName>
        <fullName evidence="1">Uncharacterized protein</fullName>
    </submittedName>
</protein>
<evidence type="ECO:0000313" key="1">
    <source>
        <dbReference type="EMBL" id="MPC15934.1"/>
    </source>
</evidence>
<dbReference type="AlphaFoldDB" id="A0A5B7D4L7"/>
<reference evidence="1 2" key="1">
    <citation type="submission" date="2019-05" db="EMBL/GenBank/DDBJ databases">
        <title>Another draft genome of Portunus trituberculatus and its Hox gene families provides insights of decapod evolution.</title>
        <authorList>
            <person name="Jeong J.-H."/>
            <person name="Song I."/>
            <person name="Kim S."/>
            <person name="Choi T."/>
            <person name="Kim D."/>
            <person name="Ryu S."/>
            <person name="Kim W."/>
        </authorList>
    </citation>
    <scope>NUCLEOTIDE SEQUENCE [LARGE SCALE GENOMIC DNA]</scope>
    <source>
        <tissue evidence="1">Muscle</tissue>
    </source>
</reference>
<sequence>MSNLLCHKSLVVRYQGIAPPPSAPDMWIGPLYILILSNDGMIDINAWWKHTEAPYWRFLNSSIDSRSPVSCSKRRYAELMISTSSQTLSRARRNSLRQCFSDPKLLLKENKGRFQLVLMRLIPLDLSPQEDQVSHPHTGGITSYLKATAKTLLK</sequence>
<comment type="caution">
    <text evidence="1">The sequence shown here is derived from an EMBL/GenBank/DDBJ whole genome shotgun (WGS) entry which is preliminary data.</text>
</comment>
<name>A0A5B7D4L7_PORTR</name>
<accession>A0A5B7D4L7</accession>
<keyword evidence="2" id="KW-1185">Reference proteome</keyword>
<organism evidence="1 2">
    <name type="scientific">Portunus trituberculatus</name>
    <name type="common">Swimming crab</name>
    <name type="synonym">Neptunus trituberculatus</name>
    <dbReference type="NCBI Taxonomy" id="210409"/>
    <lineage>
        <taxon>Eukaryota</taxon>
        <taxon>Metazoa</taxon>
        <taxon>Ecdysozoa</taxon>
        <taxon>Arthropoda</taxon>
        <taxon>Crustacea</taxon>
        <taxon>Multicrustacea</taxon>
        <taxon>Malacostraca</taxon>
        <taxon>Eumalacostraca</taxon>
        <taxon>Eucarida</taxon>
        <taxon>Decapoda</taxon>
        <taxon>Pleocyemata</taxon>
        <taxon>Brachyura</taxon>
        <taxon>Eubrachyura</taxon>
        <taxon>Portunoidea</taxon>
        <taxon>Portunidae</taxon>
        <taxon>Portuninae</taxon>
        <taxon>Portunus</taxon>
    </lineage>
</organism>